<comment type="caution">
    <text evidence="2">The sequence shown here is derived from an EMBL/GenBank/DDBJ whole genome shotgun (WGS) entry which is preliminary data.</text>
</comment>
<organism evidence="2 3">
    <name type="scientific">Acorus gramineus</name>
    <name type="common">Dwarf sweet flag</name>
    <dbReference type="NCBI Taxonomy" id="55184"/>
    <lineage>
        <taxon>Eukaryota</taxon>
        <taxon>Viridiplantae</taxon>
        <taxon>Streptophyta</taxon>
        <taxon>Embryophyta</taxon>
        <taxon>Tracheophyta</taxon>
        <taxon>Spermatophyta</taxon>
        <taxon>Magnoliopsida</taxon>
        <taxon>Liliopsida</taxon>
        <taxon>Acoraceae</taxon>
        <taxon>Acorus</taxon>
    </lineage>
</organism>
<dbReference type="Proteomes" id="UP001179952">
    <property type="component" value="Unassembled WGS sequence"/>
</dbReference>
<reference evidence="2" key="1">
    <citation type="journal article" date="2023" name="Nat. Commun.">
        <title>Diploid and tetraploid genomes of Acorus and the evolution of monocots.</title>
        <authorList>
            <person name="Ma L."/>
            <person name="Liu K.W."/>
            <person name="Li Z."/>
            <person name="Hsiao Y.Y."/>
            <person name="Qi Y."/>
            <person name="Fu T."/>
            <person name="Tang G.D."/>
            <person name="Zhang D."/>
            <person name="Sun W.H."/>
            <person name="Liu D.K."/>
            <person name="Li Y."/>
            <person name="Chen G.Z."/>
            <person name="Liu X.D."/>
            <person name="Liao X.Y."/>
            <person name="Jiang Y.T."/>
            <person name="Yu X."/>
            <person name="Hao Y."/>
            <person name="Huang J."/>
            <person name="Zhao X.W."/>
            <person name="Ke S."/>
            <person name="Chen Y.Y."/>
            <person name="Wu W.L."/>
            <person name="Hsu J.L."/>
            <person name="Lin Y.F."/>
            <person name="Huang M.D."/>
            <person name="Li C.Y."/>
            <person name="Huang L."/>
            <person name="Wang Z.W."/>
            <person name="Zhao X."/>
            <person name="Zhong W.Y."/>
            <person name="Peng D.H."/>
            <person name="Ahmad S."/>
            <person name="Lan S."/>
            <person name="Zhang J.S."/>
            <person name="Tsai W.C."/>
            <person name="Van de Peer Y."/>
            <person name="Liu Z.J."/>
        </authorList>
    </citation>
    <scope>NUCLEOTIDE SEQUENCE</scope>
    <source>
        <strain evidence="2">SCP</strain>
    </source>
</reference>
<proteinExistence type="predicted"/>
<reference evidence="2" key="2">
    <citation type="submission" date="2023-06" db="EMBL/GenBank/DDBJ databases">
        <authorList>
            <person name="Ma L."/>
            <person name="Liu K.-W."/>
            <person name="Li Z."/>
            <person name="Hsiao Y.-Y."/>
            <person name="Qi Y."/>
            <person name="Fu T."/>
            <person name="Tang G."/>
            <person name="Zhang D."/>
            <person name="Sun W.-H."/>
            <person name="Liu D.-K."/>
            <person name="Li Y."/>
            <person name="Chen G.-Z."/>
            <person name="Liu X.-D."/>
            <person name="Liao X.-Y."/>
            <person name="Jiang Y.-T."/>
            <person name="Yu X."/>
            <person name="Hao Y."/>
            <person name="Huang J."/>
            <person name="Zhao X.-W."/>
            <person name="Ke S."/>
            <person name="Chen Y.-Y."/>
            <person name="Wu W.-L."/>
            <person name="Hsu J.-L."/>
            <person name="Lin Y.-F."/>
            <person name="Huang M.-D."/>
            <person name="Li C.-Y."/>
            <person name="Huang L."/>
            <person name="Wang Z.-W."/>
            <person name="Zhao X."/>
            <person name="Zhong W.-Y."/>
            <person name="Peng D.-H."/>
            <person name="Ahmad S."/>
            <person name="Lan S."/>
            <person name="Zhang J.-S."/>
            <person name="Tsai W.-C."/>
            <person name="Van De Peer Y."/>
            <person name="Liu Z.-J."/>
        </authorList>
    </citation>
    <scope>NUCLEOTIDE SEQUENCE</scope>
    <source>
        <strain evidence="2">SCP</strain>
        <tissue evidence="2">Leaves</tissue>
    </source>
</reference>
<evidence type="ECO:0000313" key="2">
    <source>
        <dbReference type="EMBL" id="KAK1271935.1"/>
    </source>
</evidence>
<accession>A0AAV9B5M8</accession>
<dbReference type="PANTHER" id="PTHR34686:SF5">
    <property type="entry name" value="OS05G0451300 PROTEIN"/>
    <property type="match status" value="1"/>
</dbReference>
<dbReference type="EMBL" id="JAUJYN010000005">
    <property type="protein sequence ID" value="KAK1271935.1"/>
    <property type="molecule type" value="Genomic_DNA"/>
</dbReference>
<gene>
    <name evidence="2" type="ORF">QJS04_geneDACA007606</name>
</gene>
<keyword evidence="3" id="KW-1185">Reference proteome</keyword>
<dbReference type="AlphaFoldDB" id="A0AAV9B5M8"/>
<feature type="region of interest" description="Disordered" evidence="1">
    <location>
        <begin position="1"/>
        <end position="44"/>
    </location>
</feature>
<evidence type="ECO:0000256" key="1">
    <source>
        <dbReference type="SAM" id="MobiDB-lite"/>
    </source>
</evidence>
<dbReference type="PANTHER" id="PTHR34686">
    <property type="entry name" value="MATERNAL EFFECT EMBRYO ARREST PROTEIN"/>
    <property type="match status" value="1"/>
</dbReference>
<name>A0AAV9B5M8_ACOGR</name>
<feature type="compositionally biased region" description="Basic and acidic residues" evidence="1">
    <location>
        <begin position="1"/>
        <end position="26"/>
    </location>
</feature>
<evidence type="ECO:0000313" key="3">
    <source>
        <dbReference type="Proteomes" id="UP001179952"/>
    </source>
</evidence>
<protein>
    <submittedName>
        <fullName evidence="2">Uncharacterized protein</fullName>
    </submittedName>
</protein>
<sequence length="194" mass="21598">MRPDRSDAHLTAEEEARVEGEARESFEGIVPKRHTKPQRSEYSTVYADALQPSDGAEDPIPELAKFQDLEAADPQKLVYNGSEPAAEYVETEYYKDLNCIDKQHHTTGTGFIKFESKTADVPHLVPDSDVFEHHESCKGNPATNEWIPTAEMVNDKSMLDKGSLYEISCSCLVVGILNLVQVISVSSKPKRSDN</sequence>